<evidence type="ECO:0000313" key="2">
    <source>
        <dbReference type="EMBL" id="GAG28679.1"/>
    </source>
</evidence>
<dbReference type="AlphaFoldDB" id="X0WCK4"/>
<gene>
    <name evidence="2" type="ORF">S01H1_73259</name>
</gene>
<dbReference type="InterPro" id="IPR009051">
    <property type="entry name" value="Helical_ferredxn"/>
</dbReference>
<feature type="non-terminal residue" evidence="2">
    <location>
        <position position="71"/>
    </location>
</feature>
<comment type="caution">
    <text evidence="2">The sequence shown here is derived from an EMBL/GenBank/DDBJ whole genome shotgun (WGS) entry which is preliminary data.</text>
</comment>
<organism evidence="2">
    <name type="scientific">marine sediment metagenome</name>
    <dbReference type="NCBI Taxonomy" id="412755"/>
    <lineage>
        <taxon>unclassified sequences</taxon>
        <taxon>metagenomes</taxon>
        <taxon>ecological metagenomes</taxon>
    </lineage>
</organism>
<dbReference type="Pfam" id="PF14691">
    <property type="entry name" value="Fer4_20"/>
    <property type="match status" value="1"/>
</dbReference>
<protein>
    <recommendedName>
        <fullName evidence="1">Dihydroprymidine dehydrogenase domain-containing protein</fullName>
    </recommendedName>
</protein>
<dbReference type="EMBL" id="BARS01048938">
    <property type="protein sequence ID" value="GAG28679.1"/>
    <property type="molecule type" value="Genomic_DNA"/>
</dbReference>
<dbReference type="Gene3D" id="1.10.1060.10">
    <property type="entry name" value="Alpha-helical ferredoxin"/>
    <property type="match status" value="1"/>
</dbReference>
<feature type="domain" description="Dihydroprymidine dehydrogenase" evidence="1">
    <location>
        <begin position="27"/>
        <end position="71"/>
    </location>
</feature>
<dbReference type="SUPFAM" id="SSF46548">
    <property type="entry name" value="alpha-helical ferredoxin"/>
    <property type="match status" value="1"/>
</dbReference>
<dbReference type="InterPro" id="IPR028261">
    <property type="entry name" value="DPD_II"/>
</dbReference>
<accession>X0WCK4</accession>
<evidence type="ECO:0000259" key="1">
    <source>
        <dbReference type="Pfam" id="PF14691"/>
    </source>
</evidence>
<reference evidence="2" key="1">
    <citation type="journal article" date="2014" name="Front. Microbiol.">
        <title>High frequency of phylogenetically diverse reductive dehalogenase-homologous genes in deep subseafloor sedimentary metagenomes.</title>
        <authorList>
            <person name="Kawai M."/>
            <person name="Futagami T."/>
            <person name="Toyoda A."/>
            <person name="Takaki Y."/>
            <person name="Nishi S."/>
            <person name="Hori S."/>
            <person name="Arai W."/>
            <person name="Tsubouchi T."/>
            <person name="Morono Y."/>
            <person name="Uchiyama I."/>
            <person name="Ito T."/>
            <person name="Fujiyama A."/>
            <person name="Inagaki F."/>
            <person name="Takami H."/>
        </authorList>
    </citation>
    <scope>NUCLEOTIDE SEQUENCE</scope>
    <source>
        <strain evidence="2">Expedition CK06-06</strain>
    </source>
</reference>
<proteinExistence type="predicted"/>
<name>X0WCK4_9ZZZZ</name>
<sequence length="71" mass="7773">MTEKLTGKQRMAIGRVKMPEQDPAVRAGNFEEVNLGLGEAAAVEEAKRCLMCKNQPCIQGCPVAVRIPEFL</sequence>
<dbReference type="GO" id="GO:0051536">
    <property type="term" value="F:iron-sulfur cluster binding"/>
    <property type="evidence" value="ECO:0007669"/>
    <property type="project" value="InterPro"/>
</dbReference>